<evidence type="ECO:0008006" key="4">
    <source>
        <dbReference type="Google" id="ProtNLM"/>
    </source>
</evidence>
<organism evidence="2 3">
    <name type="scientific">Eumeta variegata</name>
    <name type="common">Bagworm moth</name>
    <name type="synonym">Eumeta japonica</name>
    <dbReference type="NCBI Taxonomy" id="151549"/>
    <lineage>
        <taxon>Eukaryota</taxon>
        <taxon>Metazoa</taxon>
        <taxon>Ecdysozoa</taxon>
        <taxon>Arthropoda</taxon>
        <taxon>Hexapoda</taxon>
        <taxon>Insecta</taxon>
        <taxon>Pterygota</taxon>
        <taxon>Neoptera</taxon>
        <taxon>Endopterygota</taxon>
        <taxon>Lepidoptera</taxon>
        <taxon>Glossata</taxon>
        <taxon>Ditrysia</taxon>
        <taxon>Tineoidea</taxon>
        <taxon>Psychidae</taxon>
        <taxon>Oiketicinae</taxon>
        <taxon>Eumeta</taxon>
    </lineage>
</organism>
<evidence type="ECO:0000313" key="3">
    <source>
        <dbReference type="Proteomes" id="UP000299102"/>
    </source>
</evidence>
<protein>
    <recommendedName>
        <fullName evidence="4">RNA-directed DNA polymerase from mobile element jockey</fullName>
    </recommendedName>
</protein>
<dbReference type="OrthoDB" id="7487383at2759"/>
<evidence type="ECO:0000256" key="1">
    <source>
        <dbReference type="SAM" id="MobiDB-lite"/>
    </source>
</evidence>
<dbReference type="EMBL" id="BGZK01000230">
    <property type="protein sequence ID" value="GBP30191.1"/>
    <property type="molecule type" value="Genomic_DNA"/>
</dbReference>
<evidence type="ECO:0000313" key="2">
    <source>
        <dbReference type="EMBL" id="GBP30191.1"/>
    </source>
</evidence>
<sequence>MNSYTTRLKRHSVSLNYLPPSKILFTGYLEKLLNLGSTVIIADTVATLPPPVKNDHPPAFNDYEKTCLADSFQNQCTNSIQSTDQYYLDEVNRIVAQLLDSHPSVNLSPVTVEELNAYIRDLNSNKALAITAIPYSAAGDDTALYTLDARPRALTHLQTAIDTLGDWFRKWRIEVNSDKNAAMYFSKEPKYGNGPRRLRCPQQRLKPRFVSLRGALRQWFETFCSLSAMLAARNAAGYAVKAFELTARSEESAAPRSGGAPAPPNGAGVCPQPAPNRPAAPRAACAIRPLLRFLRSVYTQRLSSTHTCANWCKPVCAGKSLRVEQYGVVDLSFGGTTIKINKAINRKRKCRGVDLRSHFAVGAAAPRATRS</sequence>
<reference evidence="2 3" key="1">
    <citation type="journal article" date="2019" name="Commun. Biol.">
        <title>The bagworm genome reveals a unique fibroin gene that provides high tensile strength.</title>
        <authorList>
            <person name="Kono N."/>
            <person name="Nakamura H."/>
            <person name="Ohtoshi R."/>
            <person name="Tomita M."/>
            <person name="Numata K."/>
            <person name="Arakawa K."/>
        </authorList>
    </citation>
    <scope>NUCLEOTIDE SEQUENCE [LARGE SCALE GENOMIC DNA]</scope>
</reference>
<comment type="caution">
    <text evidence="2">The sequence shown here is derived from an EMBL/GenBank/DDBJ whole genome shotgun (WGS) entry which is preliminary data.</text>
</comment>
<name>A0A4C1UUN4_EUMVA</name>
<feature type="region of interest" description="Disordered" evidence="1">
    <location>
        <begin position="251"/>
        <end position="275"/>
    </location>
</feature>
<dbReference type="Proteomes" id="UP000299102">
    <property type="component" value="Unassembled WGS sequence"/>
</dbReference>
<keyword evidence="3" id="KW-1185">Reference proteome</keyword>
<gene>
    <name evidence="2" type="ORF">EVAR_94499_1</name>
</gene>
<accession>A0A4C1UUN4</accession>
<dbReference type="AlphaFoldDB" id="A0A4C1UUN4"/>
<proteinExistence type="predicted"/>
<feature type="compositionally biased region" description="Low complexity" evidence="1">
    <location>
        <begin position="254"/>
        <end position="268"/>
    </location>
</feature>